<sequence length="339" mass="36400">DRCLHPRPPGRPRPARRRRRARGAADGTAGCGGGDAGGPLPGADAVRLAGRRAPDGGGWQAVPAAAGAARGGDRRRRRRHRGADRGVRGGADARGLALPRRRHGRGGPAPGGRHGQRPLGQPRRDPDGRLPVRAVLGADGRPRPGGGPDPGADLHTARRGPDPGDRGARPRRRRAGPLPRGRRRQDGLAHRDLREVRRDVRRCPPRGGRGPGPVRRDRRLRLPALRRHPRRELGVGRVRQDAGHRPAGGRADAAGADGPHVDGPGGRAAARAARRRPVRRRPARRGARPAPQAPGDGAGPRLRRRARHRGQGPPRGARRGPRAHRARVLRRRCRDALLL</sequence>
<dbReference type="EC" id="2.5.1.11" evidence="2"/>
<feature type="non-terminal residue" evidence="2">
    <location>
        <position position="339"/>
    </location>
</feature>
<gene>
    <name evidence="2" type="ORF">AVDCRST_MAG32-593</name>
</gene>
<feature type="compositionally biased region" description="Basic and acidic residues" evidence="1">
    <location>
        <begin position="184"/>
        <end position="202"/>
    </location>
</feature>
<feature type="compositionally biased region" description="Basic residues" evidence="1">
    <location>
        <begin position="73"/>
        <end position="82"/>
    </location>
</feature>
<feature type="compositionally biased region" description="Basic residues" evidence="1">
    <location>
        <begin position="216"/>
        <end position="230"/>
    </location>
</feature>
<feature type="compositionally biased region" description="Basic residues" evidence="1">
    <location>
        <begin position="272"/>
        <end position="287"/>
    </location>
</feature>
<accession>A0A6J4MWP3</accession>
<feature type="compositionally biased region" description="Basic residues" evidence="1">
    <location>
        <begin position="169"/>
        <end position="183"/>
    </location>
</feature>
<feature type="compositionally biased region" description="Basic and acidic residues" evidence="1">
    <location>
        <begin position="155"/>
        <end position="168"/>
    </location>
</feature>
<evidence type="ECO:0000313" key="2">
    <source>
        <dbReference type="EMBL" id="CAA9371248.1"/>
    </source>
</evidence>
<feature type="compositionally biased region" description="Basic and acidic residues" evidence="1">
    <location>
        <begin position="231"/>
        <end position="244"/>
    </location>
</feature>
<feature type="compositionally biased region" description="Gly residues" evidence="1">
    <location>
        <begin position="29"/>
        <end position="40"/>
    </location>
</feature>
<feature type="compositionally biased region" description="Basic residues" evidence="1">
    <location>
        <begin position="8"/>
        <end position="22"/>
    </location>
</feature>
<feature type="compositionally biased region" description="Low complexity" evidence="1">
    <location>
        <begin position="248"/>
        <end position="258"/>
    </location>
</feature>
<feature type="region of interest" description="Disordered" evidence="1">
    <location>
        <begin position="1"/>
        <end position="339"/>
    </location>
</feature>
<dbReference type="EMBL" id="CADCUM010000031">
    <property type="protein sequence ID" value="CAA9371248.1"/>
    <property type="molecule type" value="Genomic_DNA"/>
</dbReference>
<feature type="non-terminal residue" evidence="2">
    <location>
        <position position="1"/>
    </location>
</feature>
<feature type="compositionally biased region" description="Basic residues" evidence="1">
    <location>
        <begin position="301"/>
        <end position="333"/>
    </location>
</feature>
<organism evidence="2">
    <name type="scientific">uncultured Nocardioides sp</name>
    <dbReference type="NCBI Taxonomy" id="198441"/>
    <lineage>
        <taxon>Bacteria</taxon>
        <taxon>Bacillati</taxon>
        <taxon>Actinomycetota</taxon>
        <taxon>Actinomycetes</taxon>
        <taxon>Propionibacteriales</taxon>
        <taxon>Nocardioidaceae</taxon>
        <taxon>Nocardioides</taxon>
        <taxon>environmental samples</taxon>
    </lineage>
</organism>
<dbReference type="AlphaFoldDB" id="A0A6J4MWP3"/>
<dbReference type="GO" id="GO:0016740">
    <property type="term" value="F:transferase activity"/>
    <property type="evidence" value="ECO:0007669"/>
    <property type="project" value="UniProtKB-KW"/>
</dbReference>
<name>A0A6J4MWP3_9ACTN</name>
<reference evidence="2" key="1">
    <citation type="submission" date="2020-02" db="EMBL/GenBank/DDBJ databases">
        <authorList>
            <person name="Meier V. D."/>
        </authorList>
    </citation>
    <scope>NUCLEOTIDE SEQUENCE</scope>
    <source>
        <strain evidence="2">AVDCRST_MAG32</strain>
    </source>
</reference>
<keyword evidence="2" id="KW-0808">Transferase</keyword>
<proteinExistence type="predicted"/>
<protein>
    <submittedName>
        <fullName evidence="2">Solanesyl diphosphate synthase</fullName>
        <ecNumber evidence="2">2.5.1.11</ecNumber>
    </submittedName>
</protein>
<evidence type="ECO:0000256" key="1">
    <source>
        <dbReference type="SAM" id="MobiDB-lite"/>
    </source>
</evidence>